<protein>
    <submittedName>
        <fullName evidence="1">Uncharacterized protein</fullName>
    </submittedName>
</protein>
<dbReference type="Proteomes" id="UP000887013">
    <property type="component" value="Unassembled WGS sequence"/>
</dbReference>
<keyword evidence="2" id="KW-1185">Reference proteome</keyword>
<sequence length="112" mass="12975">MYILPTIFLRHLTFLQSLLSPTPLFRFEEISPKKSKKRKIDSFLLLLMIYRTHSLRLPISSYQHTPSYPVGERTLEAPPGKFGPWPKALGVEGPRRSWQVAASCNLRRPTRL</sequence>
<gene>
    <name evidence="1" type="ORF">NPIL_452281</name>
</gene>
<dbReference type="EMBL" id="BMAW01043051">
    <property type="protein sequence ID" value="GFS37288.1"/>
    <property type="molecule type" value="Genomic_DNA"/>
</dbReference>
<comment type="caution">
    <text evidence="1">The sequence shown here is derived from an EMBL/GenBank/DDBJ whole genome shotgun (WGS) entry which is preliminary data.</text>
</comment>
<organism evidence="1 2">
    <name type="scientific">Nephila pilipes</name>
    <name type="common">Giant wood spider</name>
    <name type="synonym">Nephila maculata</name>
    <dbReference type="NCBI Taxonomy" id="299642"/>
    <lineage>
        <taxon>Eukaryota</taxon>
        <taxon>Metazoa</taxon>
        <taxon>Ecdysozoa</taxon>
        <taxon>Arthropoda</taxon>
        <taxon>Chelicerata</taxon>
        <taxon>Arachnida</taxon>
        <taxon>Araneae</taxon>
        <taxon>Araneomorphae</taxon>
        <taxon>Entelegynae</taxon>
        <taxon>Araneoidea</taxon>
        <taxon>Nephilidae</taxon>
        <taxon>Nephila</taxon>
    </lineage>
</organism>
<proteinExistence type="predicted"/>
<evidence type="ECO:0000313" key="2">
    <source>
        <dbReference type="Proteomes" id="UP000887013"/>
    </source>
</evidence>
<dbReference type="AlphaFoldDB" id="A0A8X6I9U8"/>
<accession>A0A8X6I9U8</accession>
<dbReference type="OrthoDB" id="10493620at2759"/>
<name>A0A8X6I9U8_NEPPI</name>
<reference evidence="1" key="1">
    <citation type="submission" date="2020-08" db="EMBL/GenBank/DDBJ databases">
        <title>Multicomponent nature underlies the extraordinary mechanical properties of spider dragline silk.</title>
        <authorList>
            <person name="Kono N."/>
            <person name="Nakamura H."/>
            <person name="Mori M."/>
            <person name="Yoshida Y."/>
            <person name="Ohtoshi R."/>
            <person name="Malay A.D."/>
            <person name="Moran D.A.P."/>
            <person name="Tomita M."/>
            <person name="Numata K."/>
            <person name="Arakawa K."/>
        </authorList>
    </citation>
    <scope>NUCLEOTIDE SEQUENCE</scope>
</reference>
<evidence type="ECO:0000313" key="1">
    <source>
        <dbReference type="EMBL" id="GFS37288.1"/>
    </source>
</evidence>